<comment type="similarity">
    <text evidence="1">Belongs to the glycosyl hydrolase 13 family.</text>
</comment>
<name>A0A1H0BYH1_9FIRM</name>
<evidence type="ECO:0000256" key="3">
    <source>
        <dbReference type="ARBA" id="ARBA00023295"/>
    </source>
</evidence>
<dbReference type="SUPFAM" id="SSF51445">
    <property type="entry name" value="(Trans)glycosidases"/>
    <property type="match status" value="1"/>
</dbReference>
<dbReference type="Proteomes" id="UP000199182">
    <property type="component" value="Unassembled WGS sequence"/>
</dbReference>
<gene>
    <name evidence="5" type="ORF">SAMN05192585_12114</name>
</gene>
<sequence>MVYSRESRIKDVLKSPVGHDVIAKLLMQAGKSMALVENPIVGNIKLKSLPKLSRGLVDDSFVDLLASLFNSVPDTPQPYDGPIQRAWWKEAVVYQIYPRSFQDSNGDGIGDLNGITQRLDYLKELGVDVLWLSPIYDSPNDDNGYDIRDYKAIMKEFGTMEDFNRLLDGVHARGMKLIMDLVINHTSDEHAWFKEALQNPDSPCRDYYLFRPAKDGKTPPNNWTSFFSGSAWNHYPEQSFWALHLFSKKQMDLNWDNPALRSSVYEMINWWLQKGIDGFRLDVINYISKAEGLPDGNETVGKLMGFTGVEHYFYGPNLHRCLQEMHENTFSRYDVMTVGETPGVGIEMAKLLTDERRKELDMVFSFDHLENPGKARFDLYRYDLRCLKEILCDWQQHYGNASWNSLFFENHDNPRMVSKINPDPAFREVIAKLLAVIQFTLKGTPFVFQGQELGMVNASFSSIDELRDIESINLYHELLQKGKSEAEALTIINGGSRDHARTPMQWSGEPNAGFTAGEPWIRPNASYPAINAESEQQDAQSVFAFYKQVIALRHQNPALVYGEFALEPTPRELFCYRRVLDGAEFYIEINLTEQPQKRKAKASAYTPVLSNYTKPLEMLRPYEATIYRI</sequence>
<evidence type="ECO:0000256" key="2">
    <source>
        <dbReference type="ARBA" id="ARBA00022801"/>
    </source>
</evidence>
<feature type="domain" description="Glycosyl hydrolase family 13 catalytic" evidence="4">
    <location>
        <begin position="95"/>
        <end position="501"/>
    </location>
</feature>
<dbReference type="InterPro" id="IPR013780">
    <property type="entry name" value="Glyco_hydro_b"/>
</dbReference>
<reference evidence="5 6" key="1">
    <citation type="submission" date="2016-10" db="EMBL/GenBank/DDBJ databases">
        <authorList>
            <person name="de Groot N.N."/>
        </authorList>
    </citation>
    <scope>NUCLEOTIDE SEQUENCE [LARGE SCALE GENOMIC DNA]</scope>
    <source>
        <strain evidence="5 6">CGMCC 1.5012</strain>
    </source>
</reference>
<organism evidence="5 6">
    <name type="scientific">Acetanaerobacterium elongatum</name>
    <dbReference type="NCBI Taxonomy" id="258515"/>
    <lineage>
        <taxon>Bacteria</taxon>
        <taxon>Bacillati</taxon>
        <taxon>Bacillota</taxon>
        <taxon>Clostridia</taxon>
        <taxon>Eubacteriales</taxon>
        <taxon>Oscillospiraceae</taxon>
        <taxon>Acetanaerobacterium</taxon>
    </lineage>
</organism>
<evidence type="ECO:0000259" key="4">
    <source>
        <dbReference type="SMART" id="SM00642"/>
    </source>
</evidence>
<dbReference type="SMART" id="SM00642">
    <property type="entry name" value="Aamy"/>
    <property type="match status" value="1"/>
</dbReference>
<dbReference type="InterPro" id="IPR017853">
    <property type="entry name" value="GH"/>
</dbReference>
<accession>A0A1H0BYH1</accession>
<dbReference type="FunFam" id="3.20.20.80:FF:000064">
    <property type="entry name" value="Oligo-1,6-glucosidase"/>
    <property type="match status" value="2"/>
</dbReference>
<dbReference type="InterPro" id="IPR006047">
    <property type="entry name" value="GH13_cat_dom"/>
</dbReference>
<dbReference type="Gene3D" id="2.60.40.1180">
    <property type="entry name" value="Golgi alpha-mannosidase II"/>
    <property type="match status" value="1"/>
</dbReference>
<proteinExistence type="inferred from homology"/>
<evidence type="ECO:0000313" key="6">
    <source>
        <dbReference type="Proteomes" id="UP000199182"/>
    </source>
</evidence>
<dbReference type="Gene3D" id="3.20.20.80">
    <property type="entry name" value="Glycosidases"/>
    <property type="match status" value="1"/>
</dbReference>
<dbReference type="CDD" id="cd11333">
    <property type="entry name" value="AmyAc_SI_OligoGlu_DGase"/>
    <property type="match status" value="1"/>
</dbReference>
<dbReference type="Gene3D" id="3.90.400.10">
    <property type="entry name" value="Oligo-1,6-glucosidase, Domain 2"/>
    <property type="match status" value="1"/>
</dbReference>
<dbReference type="RefSeq" id="WP_092640830.1">
    <property type="nucleotide sequence ID" value="NZ_FNID01000021.1"/>
</dbReference>
<protein>
    <submittedName>
        <fullName evidence="5">Oligo-1,6-glucosidase</fullName>
    </submittedName>
</protein>
<dbReference type="EMBL" id="FNID01000021">
    <property type="protein sequence ID" value="SDN50741.1"/>
    <property type="molecule type" value="Genomic_DNA"/>
</dbReference>
<keyword evidence="2" id="KW-0378">Hydrolase</keyword>
<dbReference type="InterPro" id="IPR045857">
    <property type="entry name" value="O16G_dom_2"/>
</dbReference>
<dbReference type="GO" id="GO:0009313">
    <property type="term" value="P:oligosaccharide catabolic process"/>
    <property type="evidence" value="ECO:0007669"/>
    <property type="project" value="TreeGrafter"/>
</dbReference>
<dbReference type="NCBIfam" id="NF008183">
    <property type="entry name" value="PRK10933.1"/>
    <property type="match status" value="1"/>
</dbReference>
<keyword evidence="6" id="KW-1185">Reference proteome</keyword>
<dbReference type="PANTHER" id="PTHR10357:SF178">
    <property type="entry name" value="OLIGO-1,6-GLUCOSIDASE 3-RELATED"/>
    <property type="match status" value="1"/>
</dbReference>
<dbReference type="STRING" id="258515.SAMN05192585_12114"/>
<keyword evidence="3" id="KW-0326">Glycosidase</keyword>
<dbReference type="SUPFAM" id="SSF51011">
    <property type="entry name" value="Glycosyl hydrolase domain"/>
    <property type="match status" value="1"/>
</dbReference>
<dbReference type="Pfam" id="PF00128">
    <property type="entry name" value="Alpha-amylase"/>
    <property type="match status" value="1"/>
</dbReference>
<evidence type="ECO:0000313" key="5">
    <source>
        <dbReference type="EMBL" id="SDN50741.1"/>
    </source>
</evidence>
<evidence type="ECO:0000256" key="1">
    <source>
        <dbReference type="ARBA" id="ARBA00008061"/>
    </source>
</evidence>
<dbReference type="FunFam" id="3.90.400.10:FF:000002">
    <property type="entry name" value="Sucrose isomerase"/>
    <property type="match status" value="1"/>
</dbReference>
<dbReference type="AlphaFoldDB" id="A0A1H0BYH1"/>
<dbReference type="GO" id="GO:0004556">
    <property type="term" value="F:alpha-amylase activity"/>
    <property type="evidence" value="ECO:0007669"/>
    <property type="project" value="TreeGrafter"/>
</dbReference>
<dbReference type="PANTHER" id="PTHR10357">
    <property type="entry name" value="ALPHA-AMYLASE FAMILY MEMBER"/>
    <property type="match status" value="1"/>
</dbReference>